<reference evidence="2 3" key="1">
    <citation type="submission" date="2007-04" db="EMBL/GenBank/DDBJ databases">
        <authorList>
            <person name="Fulton L."/>
            <person name="Clifton S."/>
            <person name="Fulton B."/>
            <person name="Xu J."/>
            <person name="Minx P."/>
            <person name="Pepin K.H."/>
            <person name="Johnson M."/>
            <person name="Thiruvilangam P."/>
            <person name="Bhonagiri V."/>
            <person name="Nash W.E."/>
            <person name="Mardis E.R."/>
            <person name="Wilson R.K."/>
        </authorList>
    </citation>
    <scope>NUCLEOTIDE SEQUENCE [LARGE SCALE GENOMIC DNA]</scope>
    <source>
        <strain evidence="2 3">ATCC 29799</strain>
    </source>
</reference>
<dbReference type="AlphaFoldDB" id="A6NQG7"/>
<evidence type="ECO:0000313" key="3">
    <source>
        <dbReference type="Proteomes" id="UP000003639"/>
    </source>
</evidence>
<proteinExistence type="predicted"/>
<feature type="region of interest" description="Disordered" evidence="1">
    <location>
        <begin position="119"/>
        <end position="149"/>
    </location>
</feature>
<dbReference type="Proteomes" id="UP000003639">
    <property type="component" value="Unassembled WGS sequence"/>
</dbReference>
<organism evidence="2 3">
    <name type="scientific">Pseudoflavonifractor capillosus ATCC 29799</name>
    <dbReference type="NCBI Taxonomy" id="411467"/>
    <lineage>
        <taxon>Bacteria</taxon>
        <taxon>Bacillati</taxon>
        <taxon>Bacillota</taxon>
        <taxon>Clostridia</taxon>
        <taxon>Eubacteriales</taxon>
        <taxon>Oscillospiraceae</taxon>
        <taxon>Pseudoflavonifractor</taxon>
    </lineage>
</organism>
<name>A6NQG7_9FIRM</name>
<sequence>MGQAQFTKGHTTHNSFVKYLRRAALFSPPASWPGHRPPPPAGRQKDTPVWLSRGVCVPHITAYRPERLRTAPYLDLVYHKIQNITSGDAGAPPAPRPARANAEIQRRDFVRRRPRKLRITQPAASGRPRSLRCSSSPHERRSAFRGDPVFASLGSCGGPVRH</sequence>
<feature type="region of interest" description="Disordered" evidence="1">
    <location>
        <begin position="28"/>
        <end position="47"/>
    </location>
</feature>
<comment type="caution">
    <text evidence="2">The sequence shown here is derived from an EMBL/GenBank/DDBJ whole genome shotgun (WGS) entry which is preliminary data.</text>
</comment>
<reference evidence="2 3" key="2">
    <citation type="submission" date="2007-06" db="EMBL/GenBank/DDBJ databases">
        <title>Draft genome sequence of Pseudoflavonifractor capillosus ATCC 29799.</title>
        <authorList>
            <person name="Sudarsanam P."/>
            <person name="Ley R."/>
            <person name="Guruge J."/>
            <person name="Turnbaugh P.J."/>
            <person name="Mahowald M."/>
            <person name="Liep D."/>
            <person name="Gordon J."/>
        </authorList>
    </citation>
    <scope>NUCLEOTIDE SEQUENCE [LARGE SCALE GENOMIC DNA]</scope>
    <source>
        <strain evidence="2 3">ATCC 29799</strain>
    </source>
</reference>
<keyword evidence="3" id="KW-1185">Reference proteome</keyword>
<gene>
    <name evidence="2" type="ORF">BACCAP_00438</name>
</gene>
<dbReference type="EMBL" id="AAXG02000004">
    <property type="protein sequence ID" value="EDN01773.1"/>
    <property type="molecule type" value="Genomic_DNA"/>
</dbReference>
<protein>
    <submittedName>
        <fullName evidence="2">Uncharacterized protein</fullName>
    </submittedName>
</protein>
<evidence type="ECO:0000256" key="1">
    <source>
        <dbReference type="SAM" id="MobiDB-lite"/>
    </source>
</evidence>
<accession>A6NQG7</accession>
<evidence type="ECO:0000313" key="2">
    <source>
        <dbReference type="EMBL" id="EDN01773.1"/>
    </source>
</evidence>